<organism evidence="4 5">
    <name type="scientific">Lacipirellula limnantheis</name>
    <dbReference type="NCBI Taxonomy" id="2528024"/>
    <lineage>
        <taxon>Bacteria</taxon>
        <taxon>Pseudomonadati</taxon>
        <taxon>Planctomycetota</taxon>
        <taxon>Planctomycetia</taxon>
        <taxon>Pirellulales</taxon>
        <taxon>Lacipirellulaceae</taxon>
        <taxon>Lacipirellula</taxon>
    </lineage>
</organism>
<evidence type="ECO:0000313" key="5">
    <source>
        <dbReference type="Proteomes" id="UP000317909"/>
    </source>
</evidence>
<evidence type="ECO:0000256" key="1">
    <source>
        <dbReference type="SAM" id="Phobius"/>
    </source>
</evidence>
<dbReference type="EMBL" id="CP036339">
    <property type="protein sequence ID" value="QDT73023.1"/>
    <property type="molecule type" value="Genomic_DNA"/>
</dbReference>
<evidence type="ECO:0000259" key="3">
    <source>
        <dbReference type="Pfam" id="PF07589"/>
    </source>
</evidence>
<dbReference type="InterPro" id="IPR036439">
    <property type="entry name" value="Dockerin_dom_sf"/>
</dbReference>
<sequence precursor="true">MNAKVCRTIRHLAIAQLSSLALFTSSARAVDLLTENFEGLTLGPIVTFDTEVRSRAAWTKSVPTGVGVEGVWAIDDSAMPAQATGSNLIGVTEFEGWTFVDKDWWINTAGDQDRSGFVSASGKIAVADPDEWDDFGTVGPASTGLYDSTMRVSAIPLQGIAANTAKLFFHSSWRPEDSQKASLTVKYNDPGNTSIELFRWTSQEVDPTFKPDAVNEAINLDLQNPVGATNATLEFRIYDAGNDWWWAVDNLNMFTGASPASDGALRLTIDRGTGQVSVANNTSATINLRGYSIQSRFGTLDENAATYLADTNSDWVIFDSPEHSELSEGYVPNQYAVPTFASNPTLGKINLGTSWRKYHEDISDITFQYLVAGSDKPVTGIIEFVGNGGVSYDPLDLNFNGTIEIGDYAAFLAGYNVSLTGKTQAQQYNLGDLDADGKHTVKDFLAFKSQYDLALGAGAFAAALAAVPEPSTTALALIGGVVGLFASRRRRCRQAAALLAVAVTLGAVSPASANFPLLLENFDSLPLGPSPEEDPAALNAWNGVGPAGWVLNNAGVPGFGNPANDGIRDWAGWAFVDKEHWLNADDQNRSFFTKASGNVMVADPDEWQDGNVSPQELYDTFVTTKVINIPAGTPAGKVKLAFDSSWRPEGQDDLGNTNNQTATIKVSYNGGAKTSVLTWDSIATSPTFHPDAENESILLDLGYNGTSSTLQIEFGLGNAWNDWWWAVDNLRVFIPADPSKLRINTATGAASIVGGDVISTSITGFDLSSATGNLAPTGNFGLSFTKPDSIDGDDADAIVGNSINETWRLGAANPNQFAEFFLDGSSAFTSARTENLGKIFNTATLPANRDLQFTYSTIFGDVITGIVEYYSQPDVSNADFDDDGDVDGADLLIWQRGFGTGTTQAQGNADGDGDVDAADLAIWKTQFGSTGLATSAAGAVPEPAALGLAGLAVCCVATLRRRLVRSLNVINAASSAAVVTAAIAVAPSQADAQVIPAPFLDRNYRMGDGGDAGAANGATVNVTFDSAGVTGQNQLIDLTSFTKAGPKPTYVTIAGRPDGGTGLGVRLNSAPTDKNFLRTAADEALNFPEKSPSSTNGTLPGGTLDYSFITDRGFQLWVQPAVSAQLQHIVMDTNNHGVLINAAGKFGMKYSNNDYVGLTTVVPNTWYHLMVVRPTGPNGGSILYVNGVAEAAAIGSYQGEDVPNDEIAPSNQDNSPLVVGANSSESPFTLATSNYYRGIVDDLEMFVMGLNTTSDRGEFKFERDNKYAAFFKPTNVADLTGDNAITMADVTIFASHWLDEKVLTWTQGGIQRSLAVGDLSSRMIGDFNYDGRVNLSDWAILNNVNPAMGAAAMALIQSVPEPAAVTLGAIALSLLATARRSVRNKS</sequence>
<keyword evidence="2" id="KW-0732">Signal</keyword>
<feature type="chain" id="PRO_5021821350" evidence="2">
    <location>
        <begin position="30"/>
        <end position="1386"/>
    </location>
</feature>
<keyword evidence="1" id="KW-0472">Membrane</keyword>
<dbReference type="Proteomes" id="UP000317909">
    <property type="component" value="Chromosome"/>
</dbReference>
<dbReference type="KEGG" id="llh:I41_22120"/>
<feature type="transmembrane region" description="Helical" evidence="1">
    <location>
        <begin position="453"/>
        <end position="486"/>
    </location>
</feature>
<dbReference type="OrthoDB" id="226722at2"/>
<feature type="signal peptide" evidence="2">
    <location>
        <begin position="1"/>
        <end position="29"/>
    </location>
</feature>
<keyword evidence="1" id="KW-0812">Transmembrane</keyword>
<accession>A0A517TXD5</accession>
<evidence type="ECO:0000256" key="2">
    <source>
        <dbReference type="SAM" id="SignalP"/>
    </source>
</evidence>
<name>A0A517TXD5_9BACT</name>
<dbReference type="InterPro" id="IPR018247">
    <property type="entry name" value="EF_Hand_1_Ca_BS"/>
</dbReference>
<evidence type="ECO:0000313" key="4">
    <source>
        <dbReference type="EMBL" id="QDT73023.1"/>
    </source>
</evidence>
<dbReference type="Pfam" id="PF07589">
    <property type="entry name" value="PEP-CTERM"/>
    <property type="match status" value="1"/>
</dbReference>
<dbReference type="InterPro" id="IPR013424">
    <property type="entry name" value="Ice-binding_C"/>
</dbReference>
<feature type="transmembrane region" description="Helical" evidence="1">
    <location>
        <begin position="498"/>
        <end position="519"/>
    </location>
</feature>
<protein>
    <submittedName>
        <fullName evidence="4">PEP-CTERM motif protein</fullName>
    </submittedName>
</protein>
<dbReference type="Gene3D" id="2.60.120.200">
    <property type="match status" value="1"/>
</dbReference>
<dbReference type="GO" id="GO:0000272">
    <property type="term" value="P:polysaccharide catabolic process"/>
    <property type="evidence" value="ECO:0007669"/>
    <property type="project" value="InterPro"/>
</dbReference>
<dbReference type="Gene3D" id="1.10.1330.10">
    <property type="entry name" value="Dockerin domain"/>
    <property type="match status" value="1"/>
</dbReference>
<reference evidence="4 5" key="1">
    <citation type="submission" date="2019-02" db="EMBL/GenBank/DDBJ databases">
        <title>Deep-cultivation of Planctomycetes and their phenomic and genomic characterization uncovers novel biology.</title>
        <authorList>
            <person name="Wiegand S."/>
            <person name="Jogler M."/>
            <person name="Boedeker C."/>
            <person name="Pinto D."/>
            <person name="Vollmers J."/>
            <person name="Rivas-Marin E."/>
            <person name="Kohn T."/>
            <person name="Peeters S.H."/>
            <person name="Heuer A."/>
            <person name="Rast P."/>
            <person name="Oberbeckmann S."/>
            <person name="Bunk B."/>
            <person name="Jeske O."/>
            <person name="Meyerdierks A."/>
            <person name="Storesund J.E."/>
            <person name="Kallscheuer N."/>
            <person name="Luecker S."/>
            <person name="Lage O.M."/>
            <person name="Pohl T."/>
            <person name="Merkel B.J."/>
            <person name="Hornburger P."/>
            <person name="Mueller R.-W."/>
            <person name="Bruemmer F."/>
            <person name="Labrenz M."/>
            <person name="Spormann A.M."/>
            <person name="Op den Camp H."/>
            <person name="Overmann J."/>
            <person name="Amann R."/>
            <person name="Jetten M.S.M."/>
            <person name="Mascher T."/>
            <person name="Medema M.H."/>
            <person name="Devos D.P."/>
            <person name="Kaster A.-K."/>
            <person name="Ovreas L."/>
            <person name="Rohde M."/>
            <person name="Galperin M.Y."/>
            <person name="Jogler C."/>
        </authorList>
    </citation>
    <scope>NUCLEOTIDE SEQUENCE [LARGE SCALE GENOMIC DNA]</scope>
    <source>
        <strain evidence="4 5">I41</strain>
    </source>
</reference>
<keyword evidence="1" id="KW-1133">Transmembrane helix</keyword>
<dbReference type="SUPFAM" id="SSF49899">
    <property type="entry name" value="Concanavalin A-like lectins/glucanases"/>
    <property type="match status" value="1"/>
</dbReference>
<dbReference type="RefSeq" id="WP_145432527.1">
    <property type="nucleotide sequence ID" value="NZ_CP036339.1"/>
</dbReference>
<proteinExistence type="predicted"/>
<dbReference type="InterPro" id="IPR013320">
    <property type="entry name" value="ConA-like_dom_sf"/>
</dbReference>
<dbReference type="NCBIfam" id="TIGR02595">
    <property type="entry name" value="PEP_CTERM"/>
    <property type="match status" value="1"/>
</dbReference>
<gene>
    <name evidence="4" type="ORF">I41_22120</name>
</gene>
<keyword evidence="5" id="KW-1185">Reference proteome</keyword>
<feature type="domain" description="Ice-binding protein C-terminal" evidence="3">
    <location>
        <begin position="466"/>
        <end position="490"/>
    </location>
</feature>
<dbReference type="PROSITE" id="PS00018">
    <property type="entry name" value="EF_HAND_1"/>
    <property type="match status" value="1"/>
</dbReference>